<name>A0A2H9ZRQ4_9ASPA</name>
<organism evidence="1 2">
    <name type="scientific">Apostasia shenzhenica</name>
    <dbReference type="NCBI Taxonomy" id="1088818"/>
    <lineage>
        <taxon>Eukaryota</taxon>
        <taxon>Viridiplantae</taxon>
        <taxon>Streptophyta</taxon>
        <taxon>Embryophyta</taxon>
        <taxon>Tracheophyta</taxon>
        <taxon>Spermatophyta</taxon>
        <taxon>Magnoliopsida</taxon>
        <taxon>Liliopsida</taxon>
        <taxon>Asparagales</taxon>
        <taxon>Orchidaceae</taxon>
        <taxon>Apostasioideae</taxon>
        <taxon>Apostasia</taxon>
    </lineage>
</organism>
<dbReference type="Proteomes" id="UP000236161">
    <property type="component" value="Unassembled WGS sequence"/>
</dbReference>
<sequence length="99" mass="11898">MIPYKALYGRRCQSPVCWFEIGERAMFGPELIDEATEKVKQIQERLQVAQDRQKKYYDANHLHIEFEVDDHVFLKVSPMKGVTRFEKIEKLKPKFIEYF</sequence>
<proteinExistence type="predicted"/>
<evidence type="ECO:0000313" key="1">
    <source>
        <dbReference type="EMBL" id="PKA45972.1"/>
    </source>
</evidence>
<gene>
    <name evidence="1" type="ORF">AXF42_Ash019733</name>
</gene>
<dbReference type="EMBL" id="KZ454627">
    <property type="protein sequence ID" value="PKA45972.1"/>
    <property type="molecule type" value="Genomic_DNA"/>
</dbReference>
<dbReference type="PANTHER" id="PTHR45835">
    <property type="entry name" value="YALI0A06105P"/>
    <property type="match status" value="1"/>
</dbReference>
<protein>
    <submittedName>
        <fullName evidence="1">Uncharacterized protein</fullName>
    </submittedName>
</protein>
<dbReference type="AlphaFoldDB" id="A0A2H9ZRQ4"/>
<dbReference type="OrthoDB" id="1637837at2759"/>
<reference evidence="1 2" key="1">
    <citation type="journal article" date="2017" name="Nature">
        <title>The Apostasia genome and the evolution of orchids.</title>
        <authorList>
            <person name="Zhang G.Q."/>
            <person name="Liu K.W."/>
            <person name="Li Z."/>
            <person name="Lohaus R."/>
            <person name="Hsiao Y.Y."/>
            <person name="Niu S.C."/>
            <person name="Wang J.Y."/>
            <person name="Lin Y.C."/>
            <person name="Xu Q."/>
            <person name="Chen L.J."/>
            <person name="Yoshida K."/>
            <person name="Fujiwara S."/>
            <person name="Wang Z.W."/>
            <person name="Zhang Y.Q."/>
            <person name="Mitsuda N."/>
            <person name="Wang M."/>
            <person name="Liu G.H."/>
            <person name="Pecoraro L."/>
            <person name="Huang H.X."/>
            <person name="Xiao X.J."/>
            <person name="Lin M."/>
            <person name="Wu X.Y."/>
            <person name="Wu W.L."/>
            <person name="Chen Y.Y."/>
            <person name="Chang S.B."/>
            <person name="Sakamoto S."/>
            <person name="Ohme-Takagi M."/>
            <person name="Yagi M."/>
            <person name="Zeng S.J."/>
            <person name="Shen C.Y."/>
            <person name="Yeh C.M."/>
            <person name="Luo Y.B."/>
            <person name="Tsai W.C."/>
            <person name="Van de Peer Y."/>
            <person name="Liu Z.J."/>
        </authorList>
    </citation>
    <scope>NUCLEOTIDE SEQUENCE [LARGE SCALE GENOMIC DNA]</scope>
    <source>
        <strain evidence="2">cv. Shenzhen</strain>
        <tissue evidence="1">Stem</tissue>
    </source>
</reference>
<keyword evidence="2" id="KW-1185">Reference proteome</keyword>
<dbReference type="PANTHER" id="PTHR45835:SF99">
    <property type="entry name" value="CHROMO DOMAIN-CONTAINING PROTEIN-RELATED"/>
    <property type="match status" value="1"/>
</dbReference>
<evidence type="ECO:0000313" key="2">
    <source>
        <dbReference type="Proteomes" id="UP000236161"/>
    </source>
</evidence>
<accession>A0A2H9ZRQ4</accession>